<evidence type="ECO:0000313" key="3">
    <source>
        <dbReference type="Proteomes" id="UP000056968"/>
    </source>
</evidence>
<dbReference type="InterPro" id="IPR010852">
    <property type="entry name" value="ABATE"/>
</dbReference>
<dbReference type="AlphaFoldDB" id="A0A0S3F614"/>
<dbReference type="SUPFAM" id="SSF160904">
    <property type="entry name" value="Jann2411-like"/>
    <property type="match status" value="1"/>
</dbReference>
<dbReference type="EMBL" id="CP013266">
    <property type="protein sequence ID" value="ALR23123.1"/>
    <property type="molecule type" value="Genomic_DNA"/>
</dbReference>
<dbReference type="PANTHER" id="PTHR35525">
    <property type="entry name" value="BLL6575 PROTEIN"/>
    <property type="match status" value="1"/>
</dbReference>
<dbReference type="Gene3D" id="1.10.3300.10">
    <property type="entry name" value="Jann2411-like domain"/>
    <property type="match status" value="1"/>
</dbReference>
<evidence type="ECO:0000259" key="1">
    <source>
        <dbReference type="Pfam" id="PF11706"/>
    </source>
</evidence>
<feature type="domain" description="Zinc finger CGNR" evidence="1">
    <location>
        <begin position="144"/>
        <end position="186"/>
    </location>
</feature>
<organism evidence="2 3">
    <name type="scientific">Sphingobium baderi</name>
    <dbReference type="NCBI Taxonomy" id="1332080"/>
    <lineage>
        <taxon>Bacteria</taxon>
        <taxon>Pseudomonadati</taxon>
        <taxon>Pseudomonadota</taxon>
        <taxon>Alphaproteobacteria</taxon>
        <taxon>Sphingomonadales</taxon>
        <taxon>Sphingomonadaceae</taxon>
        <taxon>Sphingobium</taxon>
    </lineage>
</organism>
<dbReference type="Proteomes" id="UP000056968">
    <property type="component" value="Plasmid pDE2"/>
</dbReference>
<evidence type="ECO:0000313" key="2">
    <source>
        <dbReference type="EMBL" id="ALR23123.1"/>
    </source>
</evidence>
<dbReference type="PANTHER" id="PTHR35525:SF3">
    <property type="entry name" value="BLL6575 PROTEIN"/>
    <property type="match status" value="1"/>
</dbReference>
<keyword evidence="2" id="KW-0614">Plasmid</keyword>
<dbReference type="InterPro" id="IPR023286">
    <property type="entry name" value="ABATE_dom_sf"/>
</dbReference>
<dbReference type="KEGG" id="sbd:ATN00_21680"/>
<gene>
    <name evidence="2" type="ORF">ATN00_21680</name>
</gene>
<dbReference type="Pfam" id="PF07336">
    <property type="entry name" value="ABATE"/>
    <property type="match status" value="1"/>
</dbReference>
<dbReference type="InterPro" id="IPR021005">
    <property type="entry name" value="Znf_CGNR"/>
</dbReference>
<dbReference type="OrthoDB" id="9808437at2"/>
<proteinExistence type="predicted"/>
<keyword evidence="3" id="KW-1185">Reference proteome</keyword>
<geneLocation type="plasmid" evidence="2 3">
    <name>pDE2</name>
</geneLocation>
<reference evidence="2 3" key="1">
    <citation type="submission" date="2015-11" db="EMBL/GenBank/DDBJ databases">
        <title>A Two-component Flavoprotein Monooxygenase System MeaXY Responsible for para-Hydroxylation of 2-Methyl-6-ethylaniline and 2,6-Diethylaniline in Sphingobium baderi DE-13.</title>
        <authorList>
            <person name="Cheng M."/>
            <person name="Meng Q."/>
            <person name="Yang Y."/>
            <person name="Chu C."/>
            <person name="Yan X."/>
            <person name="He J."/>
            <person name="Li S."/>
        </authorList>
    </citation>
    <scope>NUCLEOTIDE SEQUENCE [LARGE SCALE GENOMIC DNA]</scope>
    <source>
        <strain evidence="2 3">DE-13</strain>
        <plasmid evidence="3">Plasmid pDE2</plasmid>
    </source>
</reference>
<name>A0A0S3F614_9SPHN</name>
<dbReference type="Pfam" id="PF11706">
    <property type="entry name" value="zf-CGNR"/>
    <property type="match status" value="1"/>
</dbReference>
<sequence length="194" mass="21472">MVCMLNINEFRFNSGRLALDLPATVRRRASEPRDVLAPEGASARWLRAAGLSAELLVLNVDQTTRLSQLREAIWKVADAVAAERKMPTAAVDTLNTMAALPLAVPKLDAGSGTVELIADDSFQTALATIARDAIDLFGDPLRTRIKACEQPDCRMLFLDTSRSSRRRWCSMDRCGSRAKGAAFRTRNRQHPHEH</sequence>
<protein>
    <recommendedName>
        <fullName evidence="1">Zinc finger CGNR domain-containing protein</fullName>
    </recommendedName>
</protein>
<accession>A0A0S3F614</accession>